<proteinExistence type="predicted"/>
<sequence>MKKWALAASIAAVACAAPAPKQDLAAGYDIVIYPAQAVVTMTGEDKTAEAVAVSADRIVAVGSLEELRRDLPSARVNPVFEDKTIVPGLIDPHIHVVLGSLQYNLPITPPWPMATPHGMKAGLPNRAAFLQALSELVEAAGPSEPIVAYGYHNLVHGDLHRADLDAIAPDQPLIVWHYSSHDFYLNSAAINAAGFTPDMAEQFHGVDLDADGALTGRIYEDAAMLVVQAFAGVILTPENVTAGFNGFSSMLRQAGVTTTAELGYGMFGWEMEAANIRANWGSPQQAGYHLYLIPEHRALERAFGDGKVQAVLDMASGNTDTAAPILPRVKFFTDGAFYSQTMRLSPPGYLSGQSEGSEGLWVAGPDGIVPAIQPYWDADLGVNIHSNGDAAQGATLEALAMLREGDDGPANSFVIEHGGLFSEEQVELAGQLGARLSAASHYVFYMANEYAGPLGDVRAKWISPLGALTEAGVPVAVHSDAPLAPPHPLRAAGVHVTRATREGSTYEAGMALSRYEAMEAITLDAAMALGLEAEIGSIATGKRADFTILGANPLDMPGAEWEHIPVWGVVLDGEPRPLKNKGSLQGE</sequence>
<dbReference type="PROSITE" id="PS51257">
    <property type="entry name" value="PROKAR_LIPOPROTEIN"/>
    <property type="match status" value="1"/>
</dbReference>
<dbReference type="GO" id="GO:0016810">
    <property type="term" value="F:hydrolase activity, acting on carbon-nitrogen (but not peptide) bonds"/>
    <property type="evidence" value="ECO:0007669"/>
    <property type="project" value="InterPro"/>
</dbReference>
<keyword evidence="1" id="KW-0479">Metal-binding</keyword>
<dbReference type="PANTHER" id="PTHR22642">
    <property type="entry name" value="IMIDAZOLONEPROPIONASE"/>
    <property type="match status" value="1"/>
</dbReference>
<evidence type="ECO:0000256" key="2">
    <source>
        <dbReference type="ARBA" id="ARBA00022801"/>
    </source>
</evidence>
<dbReference type="Pfam" id="PF22039">
    <property type="entry name" value="HUTI_composite_bact"/>
    <property type="match status" value="1"/>
</dbReference>
<keyword evidence="2" id="KW-0378">Hydrolase</keyword>
<evidence type="ECO:0000259" key="4">
    <source>
        <dbReference type="Pfam" id="PF07969"/>
    </source>
</evidence>
<dbReference type="Proteomes" id="UP000024547">
    <property type="component" value="Unassembled WGS sequence"/>
</dbReference>
<dbReference type="PANTHER" id="PTHR22642:SF2">
    <property type="entry name" value="PROTEIN LONG AFTER FAR-RED 3"/>
    <property type="match status" value="1"/>
</dbReference>
<dbReference type="PATRIC" id="fig|1280948.3.peg.2176"/>
<reference evidence="6 7" key="1">
    <citation type="journal article" date="2014" name="Antonie Van Leeuwenhoek">
        <title>Hyphomonas beringensis sp. nov. and Hyphomonas chukchiensis sp. nov., isolated from surface seawater of the Bering Sea and Chukchi Sea.</title>
        <authorList>
            <person name="Li C."/>
            <person name="Lai Q."/>
            <person name="Li G."/>
            <person name="Dong C."/>
            <person name="Wang J."/>
            <person name="Liao Y."/>
            <person name="Shao Z."/>
        </authorList>
    </citation>
    <scope>NUCLEOTIDE SEQUENCE [LARGE SCALE GENOMIC DNA]</scope>
    <source>
        <strain evidence="6 7">22II1-22F38</strain>
    </source>
</reference>
<dbReference type="Gene3D" id="2.30.40.10">
    <property type="entry name" value="Urease, subunit C, domain 1"/>
    <property type="match status" value="1"/>
</dbReference>
<dbReference type="eggNOG" id="COG1574">
    <property type="taxonomic scope" value="Bacteria"/>
</dbReference>
<evidence type="ECO:0000313" key="7">
    <source>
        <dbReference type="Proteomes" id="UP000024547"/>
    </source>
</evidence>
<evidence type="ECO:0000256" key="1">
    <source>
        <dbReference type="ARBA" id="ARBA00022723"/>
    </source>
</evidence>
<evidence type="ECO:0000259" key="5">
    <source>
        <dbReference type="Pfam" id="PF22039"/>
    </source>
</evidence>
<gene>
    <name evidence="6" type="ORF">HY36_05600</name>
</gene>
<dbReference type="InterPro" id="IPR011059">
    <property type="entry name" value="Metal-dep_hydrolase_composite"/>
</dbReference>
<dbReference type="STRING" id="1280948.HY36_05600"/>
<dbReference type="InterPro" id="IPR013108">
    <property type="entry name" value="Amidohydro_3"/>
</dbReference>
<feature type="domain" description="Amidohydrolase 3" evidence="4">
    <location>
        <begin position="82"/>
        <end position="575"/>
    </location>
</feature>
<protein>
    <submittedName>
        <fullName evidence="6">Uncharacterized protein</fullName>
    </submittedName>
</protein>
<dbReference type="Pfam" id="PF07969">
    <property type="entry name" value="Amidohydro_3"/>
    <property type="match status" value="1"/>
</dbReference>
<dbReference type="InterPro" id="IPR054418">
    <property type="entry name" value="MQNX/HUTI_composite_N"/>
</dbReference>
<dbReference type="OrthoDB" id="9811399at2"/>
<organism evidence="6 7">
    <name type="scientific">Hyphomonas atlantica</name>
    <dbReference type="NCBI Taxonomy" id="1280948"/>
    <lineage>
        <taxon>Bacteria</taxon>
        <taxon>Pseudomonadati</taxon>
        <taxon>Pseudomonadota</taxon>
        <taxon>Alphaproteobacteria</taxon>
        <taxon>Hyphomonadales</taxon>
        <taxon>Hyphomonadaceae</taxon>
        <taxon>Hyphomonas</taxon>
    </lineage>
</organism>
<dbReference type="Gene3D" id="3.20.20.140">
    <property type="entry name" value="Metal-dependent hydrolases"/>
    <property type="match status" value="1"/>
</dbReference>
<keyword evidence="3" id="KW-0862">Zinc</keyword>
<dbReference type="SUPFAM" id="SSF51556">
    <property type="entry name" value="Metallo-dependent hydrolases"/>
    <property type="match status" value="1"/>
</dbReference>
<feature type="domain" description="Aminodeoxyfutalosine deaminase/Imidazolonepropionase-like composite" evidence="5">
    <location>
        <begin position="50"/>
        <end position="74"/>
    </location>
</feature>
<dbReference type="GO" id="GO:0046872">
    <property type="term" value="F:metal ion binding"/>
    <property type="evidence" value="ECO:0007669"/>
    <property type="project" value="UniProtKB-KW"/>
</dbReference>
<name>A0A059E0G1_9PROT</name>
<evidence type="ECO:0000313" key="6">
    <source>
        <dbReference type="EMBL" id="KCZ60454.1"/>
    </source>
</evidence>
<dbReference type="InterPro" id="IPR032466">
    <property type="entry name" value="Metal_Hydrolase"/>
</dbReference>
<dbReference type="Gene3D" id="3.10.310.70">
    <property type="match status" value="1"/>
</dbReference>
<dbReference type="RefSeq" id="WP_035552329.1">
    <property type="nucleotide sequence ID" value="NZ_AWFH01000023.1"/>
</dbReference>
<dbReference type="SUPFAM" id="SSF51338">
    <property type="entry name" value="Composite domain of metallo-dependent hydrolases"/>
    <property type="match status" value="1"/>
</dbReference>
<keyword evidence="7" id="KW-1185">Reference proteome</keyword>
<evidence type="ECO:0000256" key="3">
    <source>
        <dbReference type="ARBA" id="ARBA00022833"/>
    </source>
</evidence>
<dbReference type="GeneID" id="92501195"/>
<dbReference type="EMBL" id="AWFH01000023">
    <property type="protein sequence ID" value="KCZ60454.1"/>
    <property type="molecule type" value="Genomic_DNA"/>
</dbReference>
<accession>A0A059E0G1</accession>
<dbReference type="AlphaFoldDB" id="A0A059E0G1"/>
<comment type="caution">
    <text evidence="6">The sequence shown here is derived from an EMBL/GenBank/DDBJ whole genome shotgun (WGS) entry which is preliminary data.</text>
</comment>